<dbReference type="SUPFAM" id="SSF52218">
    <property type="entry name" value="Flavoproteins"/>
    <property type="match status" value="1"/>
</dbReference>
<accession>A0A0W7WEX1</accession>
<dbReference type="RefSeq" id="WP_058863942.1">
    <property type="nucleotide sequence ID" value="NZ_LPXO01000018.1"/>
</dbReference>
<evidence type="ECO:0000313" key="3">
    <source>
        <dbReference type="Proteomes" id="UP000054396"/>
    </source>
</evidence>
<dbReference type="AlphaFoldDB" id="A0A0W7WEX1"/>
<dbReference type="STRING" id="1685382.AVJ23_19665"/>
<protein>
    <submittedName>
        <fullName evidence="2">Protoporphyrinogen oxidase</fullName>
    </submittedName>
</protein>
<name>A0A0W7WEX1_9RHOB</name>
<organism evidence="2 3">
    <name type="scientific">Pseudoponticoccus marisrubri</name>
    <dbReference type="NCBI Taxonomy" id="1685382"/>
    <lineage>
        <taxon>Bacteria</taxon>
        <taxon>Pseudomonadati</taxon>
        <taxon>Pseudomonadota</taxon>
        <taxon>Alphaproteobacteria</taxon>
        <taxon>Rhodobacterales</taxon>
        <taxon>Roseobacteraceae</taxon>
        <taxon>Pseudoponticoccus</taxon>
    </lineage>
</organism>
<dbReference type="InterPro" id="IPR052200">
    <property type="entry name" value="Protoporphyrinogen_IX_DH"/>
</dbReference>
<dbReference type="InterPro" id="IPR026816">
    <property type="entry name" value="Flavodoxin_dom"/>
</dbReference>
<dbReference type="Gene3D" id="3.40.50.360">
    <property type="match status" value="1"/>
</dbReference>
<dbReference type="InterPro" id="IPR029039">
    <property type="entry name" value="Flavoprotein-like_sf"/>
</dbReference>
<evidence type="ECO:0000259" key="1">
    <source>
        <dbReference type="Pfam" id="PF12724"/>
    </source>
</evidence>
<proteinExistence type="predicted"/>
<dbReference type="GO" id="GO:0010181">
    <property type="term" value="F:FMN binding"/>
    <property type="evidence" value="ECO:0007669"/>
    <property type="project" value="TreeGrafter"/>
</dbReference>
<dbReference type="EMBL" id="LPXO01000018">
    <property type="protein sequence ID" value="KUF09016.1"/>
    <property type="molecule type" value="Genomic_DNA"/>
</dbReference>
<dbReference type="Proteomes" id="UP000054396">
    <property type="component" value="Unassembled WGS sequence"/>
</dbReference>
<dbReference type="PANTHER" id="PTHR38030:SF2">
    <property type="entry name" value="PROTOPORPHYRINOGEN IX DEHYDROGENASE [QUINONE]"/>
    <property type="match status" value="1"/>
</dbReference>
<comment type="caution">
    <text evidence="2">The sequence shown here is derived from an EMBL/GenBank/DDBJ whole genome shotgun (WGS) entry which is preliminary data.</text>
</comment>
<keyword evidence="3" id="KW-1185">Reference proteome</keyword>
<dbReference type="Pfam" id="PF12724">
    <property type="entry name" value="Flavodoxin_5"/>
    <property type="match status" value="1"/>
</dbReference>
<sequence>MRILIAYATTEGQTRKICRFLSDRLVDAGHSVELLHVEDAGPLDAARFDAAILAASVHAWHVQPAFIAFAKANATALAGLRTLYLQVSLGAVGNDPEERADLDKIAAEMVEKSGWTPGRTAHVAGALRFDAYDFLKAWVMRRIARDHDMPFDPKGTTEFTDWAALEALADEWAGGATG</sequence>
<dbReference type="GO" id="GO:0070819">
    <property type="term" value="F:menaquinone-dependent protoporphyrinogen oxidase activity"/>
    <property type="evidence" value="ECO:0007669"/>
    <property type="project" value="TreeGrafter"/>
</dbReference>
<dbReference type="OrthoDB" id="9795729at2"/>
<evidence type="ECO:0000313" key="2">
    <source>
        <dbReference type="EMBL" id="KUF09016.1"/>
    </source>
</evidence>
<dbReference type="PANTHER" id="PTHR38030">
    <property type="entry name" value="PROTOPORPHYRINOGEN IX DEHYDROGENASE [MENAQUINONE]"/>
    <property type="match status" value="1"/>
</dbReference>
<feature type="domain" description="Flavodoxin" evidence="1">
    <location>
        <begin position="4"/>
        <end position="150"/>
    </location>
</feature>
<reference evidence="2 3" key="1">
    <citation type="submission" date="2015-12" db="EMBL/GenBank/DDBJ databases">
        <authorList>
            <person name="Shamseldin A."/>
            <person name="Moawad H."/>
            <person name="Abd El-Rahim W.M."/>
            <person name="Sadowsky M.J."/>
        </authorList>
    </citation>
    <scope>NUCLEOTIDE SEQUENCE [LARGE SCALE GENOMIC DNA]</scope>
    <source>
        <strain evidence="2 3">SJ5A-1</strain>
    </source>
</reference>
<dbReference type="GO" id="GO:0006783">
    <property type="term" value="P:heme biosynthetic process"/>
    <property type="evidence" value="ECO:0007669"/>
    <property type="project" value="TreeGrafter"/>
</dbReference>
<gene>
    <name evidence="2" type="ORF">AVJ23_19665</name>
</gene>